<name>A0A7S4LIU3_9EUGL</name>
<evidence type="ECO:0000313" key="2">
    <source>
        <dbReference type="EMBL" id="CAE0832453.1"/>
    </source>
</evidence>
<protein>
    <submittedName>
        <fullName evidence="2">Uncharacterized protein</fullName>
    </submittedName>
</protein>
<accession>A0A7S4LIU3</accession>
<feature type="region of interest" description="Disordered" evidence="1">
    <location>
        <begin position="97"/>
        <end position="120"/>
    </location>
</feature>
<proteinExistence type="predicted"/>
<evidence type="ECO:0000256" key="1">
    <source>
        <dbReference type="SAM" id="MobiDB-lite"/>
    </source>
</evidence>
<organism evidence="2">
    <name type="scientific">Eutreptiella gymnastica</name>
    <dbReference type="NCBI Taxonomy" id="73025"/>
    <lineage>
        <taxon>Eukaryota</taxon>
        <taxon>Discoba</taxon>
        <taxon>Euglenozoa</taxon>
        <taxon>Euglenida</taxon>
        <taxon>Spirocuta</taxon>
        <taxon>Euglenophyceae</taxon>
        <taxon>Eutreptiales</taxon>
        <taxon>Eutreptiaceae</taxon>
        <taxon>Eutreptiella</taxon>
    </lineage>
</organism>
<gene>
    <name evidence="2" type="ORF">EGYM00163_LOCUS43738</name>
</gene>
<reference evidence="2" key="1">
    <citation type="submission" date="2021-01" db="EMBL/GenBank/DDBJ databases">
        <authorList>
            <person name="Corre E."/>
            <person name="Pelletier E."/>
            <person name="Niang G."/>
            <person name="Scheremetjew M."/>
            <person name="Finn R."/>
            <person name="Kale V."/>
            <person name="Holt S."/>
            <person name="Cochrane G."/>
            <person name="Meng A."/>
            <person name="Brown T."/>
            <person name="Cohen L."/>
        </authorList>
    </citation>
    <scope>NUCLEOTIDE SEQUENCE</scope>
    <source>
        <strain evidence="2">CCMP1594</strain>
    </source>
</reference>
<sequence length="120" mass="13850">MELCLAQEVVHKNLHFCQPHADSAHTPAQWNFVIPFVQSSGEHHPDERITQFQGTFQLHVQGLCLNMPQICQIQQQVYDMPVRNILWSRKVSREHLQQTEENNDKGMPVRVISSANIPPD</sequence>
<dbReference type="AlphaFoldDB" id="A0A7S4LIU3"/>
<dbReference type="EMBL" id="HBJA01127012">
    <property type="protein sequence ID" value="CAE0832453.1"/>
    <property type="molecule type" value="Transcribed_RNA"/>
</dbReference>